<protein>
    <submittedName>
        <fullName evidence="1">Uncharacterized protein</fullName>
    </submittedName>
</protein>
<organism evidence="1 2">
    <name type="scientific">Talaromyces marneffei (strain ATCC 18224 / CBS 334.59 / QM 7333)</name>
    <name type="common">Penicillium marneffei</name>
    <dbReference type="NCBI Taxonomy" id="441960"/>
    <lineage>
        <taxon>Eukaryota</taxon>
        <taxon>Fungi</taxon>
        <taxon>Dikarya</taxon>
        <taxon>Ascomycota</taxon>
        <taxon>Pezizomycotina</taxon>
        <taxon>Eurotiomycetes</taxon>
        <taxon>Eurotiomycetidae</taxon>
        <taxon>Eurotiales</taxon>
        <taxon>Trichocomaceae</taxon>
        <taxon>Talaromyces</taxon>
        <taxon>Talaromyces sect. Talaromyces</taxon>
    </lineage>
</organism>
<accession>B6QN16</accession>
<dbReference type="EMBL" id="DS995903">
    <property type="protein sequence ID" value="EEA21356.1"/>
    <property type="molecule type" value="Genomic_DNA"/>
</dbReference>
<dbReference type="STRING" id="441960.B6QN16"/>
<sequence>MMSDTKSLTCLRAIHLRLQYLASYVIEDPAHYLDVEVLRSQTPFYHEFLSLAKIALRAAGQEIGNPAHHLSLQCSLACPAEQWRRLWCREFVFEDCGSRIVLRYLDKDQGMGEWQLIEEVTEVRPTFADGDWTRRPLTGSSGLLMEKLYSKTLD</sequence>
<reference evidence="2" key="1">
    <citation type="journal article" date="2015" name="Genome Announc.">
        <title>Genome sequence of the AIDS-associated pathogen Penicillium marneffei (ATCC18224) and its near taxonomic relative Talaromyces stipitatus (ATCC10500).</title>
        <authorList>
            <person name="Nierman W.C."/>
            <person name="Fedorova-Abrams N.D."/>
            <person name="Andrianopoulos A."/>
        </authorList>
    </citation>
    <scope>NUCLEOTIDE SEQUENCE [LARGE SCALE GENOMIC DNA]</scope>
    <source>
        <strain evidence="2">ATCC 18224 / CBS 334.59 / QM 7333</strain>
    </source>
</reference>
<dbReference type="Proteomes" id="UP000001294">
    <property type="component" value="Unassembled WGS sequence"/>
</dbReference>
<evidence type="ECO:0000313" key="1">
    <source>
        <dbReference type="EMBL" id="EEA21356.1"/>
    </source>
</evidence>
<proteinExistence type="predicted"/>
<dbReference type="HOGENOM" id="CLU_1704837_0_0_1"/>
<keyword evidence="2" id="KW-1185">Reference proteome</keyword>
<name>B6QN16_TALMQ</name>
<dbReference type="PhylomeDB" id="B6QN16"/>
<dbReference type="VEuPathDB" id="FungiDB:PMAA_051660"/>
<evidence type="ECO:0000313" key="2">
    <source>
        <dbReference type="Proteomes" id="UP000001294"/>
    </source>
</evidence>
<dbReference type="AlphaFoldDB" id="B6QN16"/>
<gene>
    <name evidence="1" type="ORF">PMAA_051660</name>
</gene>